<reference evidence="15 16" key="1">
    <citation type="journal article" date="2011" name="Genome Res.">
        <title>Chromosome and gene copy number variation allow major structural change between species and strains of Leishmania.</title>
        <authorList>
            <person name="Rogers M.B."/>
            <person name="Hilley J.D."/>
            <person name="Dickens N.J."/>
            <person name="Wilkes J."/>
            <person name="Bates P.A."/>
            <person name="Depledge D.P."/>
            <person name="Harris D."/>
            <person name="Her Y."/>
            <person name="Herzyk P."/>
            <person name="Imamura H."/>
            <person name="Otto T.D."/>
            <person name="Sanders M."/>
            <person name="Seeger K."/>
            <person name="Dujardin J.C."/>
            <person name="Berriman M."/>
            <person name="Smith D.F."/>
            <person name="Hertz-Fowler C."/>
            <person name="Mottram J.C."/>
        </authorList>
    </citation>
    <scope>NUCLEOTIDE SEQUENCE [LARGE SCALE GENOMIC DNA]</scope>
    <source>
        <strain evidence="15 16">MHOM/GT/2001/U1103</strain>
    </source>
</reference>
<dbReference type="PANTHER" id="PTHR13096">
    <property type="entry name" value="MINA53 MYC INDUCED NUCLEAR ANTIGEN"/>
    <property type="match status" value="1"/>
</dbReference>
<keyword evidence="5" id="KW-0156">Chromatin regulator</keyword>
<evidence type="ECO:0000256" key="13">
    <source>
        <dbReference type="SAM" id="MobiDB-lite"/>
    </source>
</evidence>
<evidence type="ECO:0000256" key="10">
    <source>
        <dbReference type="ARBA" id="ARBA00023163"/>
    </source>
</evidence>
<evidence type="ECO:0000256" key="11">
    <source>
        <dbReference type="ARBA" id="ARBA00023242"/>
    </source>
</evidence>
<dbReference type="GO" id="GO:0032453">
    <property type="term" value="F:histone H3K4 demethylase activity"/>
    <property type="evidence" value="ECO:0007669"/>
    <property type="project" value="TreeGrafter"/>
</dbReference>
<keyword evidence="9 12" id="KW-0805">Transcription regulation</keyword>
<evidence type="ECO:0000256" key="1">
    <source>
        <dbReference type="ARBA" id="ARBA00004123"/>
    </source>
</evidence>
<gene>
    <name evidence="15" type="ORF">LMXM_30_0240</name>
</gene>
<dbReference type="Gene3D" id="1.10.10.1500">
    <property type="entry name" value="JmjC domain-containing ribosomal oxygenase (ROX), dimer domain"/>
    <property type="match status" value="1"/>
</dbReference>
<evidence type="ECO:0000256" key="5">
    <source>
        <dbReference type="ARBA" id="ARBA00022853"/>
    </source>
</evidence>
<dbReference type="KEGG" id="lmi:LMXM_30_0240"/>
<comment type="subcellular location">
    <subcellularLocation>
        <location evidence="1 12">Nucleus</location>
    </subcellularLocation>
</comment>
<dbReference type="OrthoDB" id="425950at2759"/>
<keyword evidence="4 12" id="KW-0479">Metal-binding</keyword>
<dbReference type="SUPFAM" id="SSF51197">
    <property type="entry name" value="Clavaminate synthase-like"/>
    <property type="match status" value="1"/>
</dbReference>
<dbReference type="InterPro" id="IPR049043">
    <property type="entry name" value="WHD_RIOX1"/>
</dbReference>
<sequence length="624" mass="70143">MLSPHAHLRMLAHWPPHLTRCGPPHKELEAPHPSLYLNRSENQWLACAQSADVHVVVYLVVEPTHRFARQWCCLPAAPTTTLLFPFSLCVSLLRSRHCAVSEPKRRKTQSPTRKHAMMQAASLKKGSGDKRAREASLREMAVGKAKVETAAVLPKASHDSQAHPNFFSWLLKTSRMEFFRKYFERRHLVVSHGSGEYFASGLPGVVPPVNWSTERMLEHVQTHPSRYGTDLDVVKFDPKLKRRVSYRTKGLVDAAELETCMKGGWSVRFLRPNEFIESNSAFIGSMEKEFNCYCGVNSYWTPANSQGFAPHYDDVDVFLLQLEGEKLWCLYDPPENVDVLARHSSEDYAPELFPTPKHAITLKAGDVLYMPRGTVHQGKTTRKMHSLHITFSANQMNSWADFMSRAAQYTVETLAANKLEWRRALPRDMPQVMGEMNNPVFRDTHGLAALSENQQDHRAKLQTKVREMVAELTLLLTDEVNMDVCTDVYGKDTIRKLQPPSRTYSGTAPASTTLNHASRVRLISRNCMRLLLNVPGEARVYHIGRNSTVCLAGELGELRFEADFAPAIATLLSSYPKTMSVSALPFPGFDDPDDVAENQLLLVETLRDAGLLHVVSSANGNTPS</sequence>
<dbReference type="GO" id="GO:0005506">
    <property type="term" value="F:iron ion binding"/>
    <property type="evidence" value="ECO:0007669"/>
    <property type="project" value="UniProtKB-UniRule"/>
</dbReference>
<keyword evidence="7 12" id="KW-0560">Oxidoreductase</keyword>
<proteinExistence type="inferred from homology"/>
<dbReference type="Gene3D" id="2.60.120.650">
    <property type="entry name" value="Cupin"/>
    <property type="match status" value="1"/>
</dbReference>
<dbReference type="Proteomes" id="UP000007259">
    <property type="component" value="Chromosome 30"/>
</dbReference>
<dbReference type="PANTHER" id="PTHR13096:SF8">
    <property type="entry name" value="RIBOSOMAL OXYGENASE 1"/>
    <property type="match status" value="1"/>
</dbReference>
<dbReference type="Pfam" id="PF21233">
    <property type="entry name" value="WHD_RIOX1"/>
    <property type="match status" value="1"/>
</dbReference>
<dbReference type="OMA" id="YLEYMGV"/>
<evidence type="ECO:0000313" key="16">
    <source>
        <dbReference type="Proteomes" id="UP000007259"/>
    </source>
</evidence>
<feature type="domain" description="JmjC" evidence="14">
    <location>
        <begin position="265"/>
        <end position="412"/>
    </location>
</feature>
<accession>E9B1H4</accession>
<evidence type="ECO:0000256" key="7">
    <source>
        <dbReference type="ARBA" id="ARBA00023002"/>
    </source>
</evidence>
<evidence type="ECO:0000256" key="2">
    <source>
        <dbReference type="ARBA" id="ARBA00010309"/>
    </source>
</evidence>
<evidence type="ECO:0000256" key="9">
    <source>
        <dbReference type="ARBA" id="ARBA00023015"/>
    </source>
</evidence>
<dbReference type="PROSITE" id="PS51184">
    <property type="entry name" value="JMJC"/>
    <property type="match status" value="1"/>
</dbReference>
<organism evidence="15 16">
    <name type="scientific">Leishmania mexicana (strain MHOM/GT/2001/U1103)</name>
    <dbReference type="NCBI Taxonomy" id="929439"/>
    <lineage>
        <taxon>Eukaryota</taxon>
        <taxon>Discoba</taxon>
        <taxon>Euglenozoa</taxon>
        <taxon>Kinetoplastea</taxon>
        <taxon>Metakinetoplastina</taxon>
        <taxon>Trypanosomatida</taxon>
        <taxon>Trypanosomatidae</taxon>
        <taxon>Leishmaniinae</taxon>
        <taxon>Leishmania</taxon>
    </lineage>
</organism>
<evidence type="ECO:0000313" key="15">
    <source>
        <dbReference type="EMBL" id="CBZ29080.1"/>
    </source>
</evidence>
<dbReference type="RefSeq" id="XP_003877545.1">
    <property type="nucleotide sequence ID" value="XM_003877496.1"/>
</dbReference>
<keyword evidence="10 12" id="KW-0804">Transcription</keyword>
<dbReference type="EC" id="1.14.11.-" evidence="12"/>
<dbReference type="SMART" id="SM00558">
    <property type="entry name" value="JmjC"/>
    <property type="match status" value="1"/>
</dbReference>
<dbReference type="VEuPathDB" id="TriTrypDB:LmxM.30.0240"/>
<keyword evidence="11 12" id="KW-0539">Nucleus</keyword>
<evidence type="ECO:0000256" key="12">
    <source>
        <dbReference type="RuleBase" id="RU366061"/>
    </source>
</evidence>
<dbReference type="GeneID" id="13451758"/>
<name>E9B1H4_LEIMU</name>
<evidence type="ECO:0000256" key="6">
    <source>
        <dbReference type="ARBA" id="ARBA00022964"/>
    </source>
</evidence>
<dbReference type="EMBL" id="FR799583">
    <property type="protein sequence ID" value="CBZ29080.1"/>
    <property type="molecule type" value="Genomic_DNA"/>
</dbReference>
<feature type="compositionally biased region" description="Basic residues" evidence="13">
    <location>
        <begin position="104"/>
        <end position="116"/>
    </location>
</feature>
<dbReference type="FunFam" id="2.60.120.650:FF:000073">
    <property type="entry name" value="Cupin_superfamily_protein/Cupin-like_domain_containing_protein_-_putative"/>
    <property type="match status" value="1"/>
</dbReference>
<dbReference type="PhylomeDB" id="E9B1H4"/>
<evidence type="ECO:0000256" key="4">
    <source>
        <dbReference type="ARBA" id="ARBA00022723"/>
    </source>
</evidence>
<dbReference type="GO" id="GO:0051864">
    <property type="term" value="F:histone H3K36 demethylase activity"/>
    <property type="evidence" value="ECO:0007669"/>
    <property type="project" value="TreeGrafter"/>
</dbReference>
<comment type="similarity">
    <text evidence="2">Belongs to the ROX family. NO66 subfamily.</text>
</comment>
<dbReference type="GO" id="GO:0005730">
    <property type="term" value="C:nucleolus"/>
    <property type="evidence" value="ECO:0007669"/>
    <property type="project" value="TreeGrafter"/>
</dbReference>
<evidence type="ECO:0000256" key="3">
    <source>
        <dbReference type="ARBA" id="ARBA00022491"/>
    </source>
</evidence>
<protein>
    <recommendedName>
        <fullName evidence="12">Bifunctional lysine-specific demethylase and histidyl-hydroxylase</fullName>
        <ecNumber evidence="12">1.14.11.-</ecNumber>
    </recommendedName>
</protein>
<dbReference type="Pfam" id="PF08007">
    <property type="entry name" value="JmjC_2"/>
    <property type="match status" value="1"/>
</dbReference>
<comment type="cofactor">
    <cofactor evidence="12">
        <name>Fe(2+)</name>
        <dbReference type="ChEBI" id="CHEBI:29033"/>
    </cofactor>
    <text evidence="12">Binds 1 Fe(2+) ion per subunit.</text>
</comment>
<keyword evidence="3" id="KW-0678">Repressor</keyword>
<dbReference type="Gene3D" id="3.90.930.40">
    <property type="match status" value="1"/>
</dbReference>
<keyword evidence="16" id="KW-1185">Reference proteome</keyword>
<dbReference type="InterPro" id="IPR039994">
    <property type="entry name" value="NO66-like"/>
</dbReference>
<keyword evidence="8 12" id="KW-0408">Iron</keyword>
<comment type="function">
    <text evidence="12">Oxygenase that can act as both a histone lysine demethylase and a ribosomal histidine hydroxylase.</text>
</comment>
<evidence type="ECO:0000259" key="14">
    <source>
        <dbReference type="PROSITE" id="PS51184"/>
    </source>
</evidence>
<keyword evidence="6 12" id="KW-0223">Dioxygenase</keyword>
<dbReference type="AlphaFoldDB" id="E9B1H4"/>
<dbReference type="InterPro" id="IPR003347">
    <property type="entry name" value="JmjC_dom"/>
</dbReference>
<feature type="region of interest" description="Disordered" evidence="13">
    <location>
        <begin position="101"/>
        <end position="130"/>
    </location>
</feature>
<evidence type="ECO:0000256" key="8">
    <source>
        <dbReference type="ARBA" id="ARBA00023004"/>
    </source>
</evidence>